<reference evidence="2 3" key="1">
    <citation type="submission" date="2015-04" db="EMBL/GenBank/DDBJ databases">
        <title>The draft genome sequence of Erythrobacter luteus KA37.</title>
        <authorList>
            <person name="Zhuang L."/>
            <person name="Liu Y."/>
            <person name="Shao Z."/>
        </authorList>
    </citation>
    <scope>NUCLEOTIDE SEQUENCE [LARGE SCALE GENOMIC DNA]</scope>
    <source>
        <strain evidence="2 3">KA37</strain>
    </source>
</reference>
<protein>
    <submittedName>
        <fullName evidence="2">Uncharacterized protein</fullName>
    </submittedName>
</protein>
<dbReference type="AlphaFoldDB" id="A0A0G9MNZ9"/>
<dbReference type="RefSeq" id="WP_047004960.1">
    <property type="nucleotide sequence ID" value="NZ_LBHB01000004.1"/>
</dbReference>
<keyword evidence="3" id="KW-1185">Reference proteome</keyword>
<name>A0A0G9MNZ9_9SPHN</name>
<dbReference type="STRING" id="1581420.AAW00_13530"/>
<feature type="chain" id="PRO_5002580191" evidence="1">
    <location>
        <begin position="20"/>
        <end position="116"/>
    </location>
</feature>
<proteinExistence type="predicted"/>
<sequence length="116" mass="12854">MLLPIYLVAAAFVPASLPAADAAQSATTYHYCWAMAGNRSFYSDVFADSRNTYHVAFENSWNSFLRANVSNLSGLRTGCKGPYDTRREAVDELNEDRAGDRDGGYEPVLTNWGYRG</sequence>
<dbReference type="EMBL" id="LBHB01000004">
    <property type="protein sequence ID" value="KLE32446.1"/>
    <property type="molecule type" value="Genomic_DNA"/>
</dbReference>
<evidence type="ECO:0000313" key="3">
    <source>
        <dbReference type="Proteomes" id="UP000053464"/>
    </source>
</evidence>
<evidence type="ECO:0000313" key="2">
    <source>
        <dbReference type="EMBL" id="KLE32446.1"/>
    </source>
</evidence>
<feature type="signal peptide" evidence="1">
    <location>
        <begin position="1"/>
        <end position="19"/>
    </location>
</feature>
<keyword evidence="1" id="KW-0732">Signal</keyword>
<evidence type="ECO:0000256" key="1">
    <source>
        <dbReference type="SAM" id="SignalP"/>
    </source>
</evidence>
<gene>
    <name evidence="2" type="ORF">AAW00_13530</name>
</gene>
<accession>A0A0G9MNZ9</accession>
<dbReference type="PATRIC" id="fig|1581420.6.peg.2767"/>
<dbReference type="Proteomes" id="UP000053464">
    <property type="component" value="Unassembled WGS sequence"/>
</dbReference>
<comment type="caution">
    <text evidence="2">The sequence shown here is derived from an EMBL/GenBank/DDBJ whole genome shotgun (WGS) entry which is preliminary data.</text>
</comment>
<organism evidence="2 3">
    <name type="scientific">Aurantiacibacter luteus</name>
    <dbReference type="NCBI Taxonomy" id="1581420"/>
    <lineage>
        <taxon>Bacteria</taxon>
        <taxon>Pseudomonadati</taxon>
        <taxon>Pseudomonadota</taxon>
        <taxon>Alphaproteobacteria</taxon>
        <taxon>Sphingomonadales</taxon>
        <taxon>Erythrobacteraceae</taxon>
        <taxon>Aurantiacibacter</taxon>
    </lineage>
</organism>